<dbReference type="AlphaFoldDB" id="A0A1J4KJW4"/>
<feature type="compositionally biased region" description="Low complexity" evidence="1">
    <location>
        <begin position="133"/>
        <end position="155"/>
    </location>
</feature>
<feature type="region of interest" description="Disordered" evidence="1">
    <location>
        <begin position="76"/>
        <end position="159"/>
    </location>
</feature>
<feature type="compositionally biased region" description="Polar residues" evidence="1">
    <location>
        <begin position="90"/>
        <end position="99"/>
    </location>
</feature>
<reference evidence="2" key="1">
    <citation type="submission" date="2016-10" db="EMBL/GenBank/DDBJ databases">
        <authorList>
            <person name="Benchimol M."/>
            <person name="Almeida L.G."/>
            <person name="Vasconcelos A.T."/>
            <person name="Perreira-Neves A."/>
            <person name="Rosa I.A."/>
            <person name="Tasca T."/>
            <person name="Bogo M.R."/>
            <person name="de Souza W."/>
        </authorList>
    </citation>
    <scope>NUCLEOTIDE SEQUENCE [LARGE SCALE GENOMIC DNA]</scope>
    <source>
        <strain evidence="2">K</strain>
    </source>
</reference>
<evidence type="ECO:0000256" key="1">
    <source>
        <dbReference type="SAM" id="MobiDB-lite"/>
    </source>
</evidence>
<gene>
    <name evidence="2" type="ORF">TRFO_18849</name>
</gene>
<accession>A0A1J4KJW4</accession>
<sequence>MISDDDYEETHSSYNSYEIPKSKRDFLFSDPFQEIEQLKRKNKLLFDQISAISEPPREIPVLQPVKFEKDQAKSYAGDEYQFEMPKRQNPKTTKYSTQKDIQDHDFNDNFRGGRERRIKKSQKNINSINFSDPSNKSSKLFSGSSNKSSNKPSKFSTEREIKSIPTYKERWNRTFSPKPRRSPLIKRAKEMQVKLEKMKQENVKLRKDYRSMLYKVSKTREDVEILQNALEDSRIDRLLTTPKYDWSVYSEYAF</sequence>
<organism evidence="2 3">
    <name type="scientific">Tritrichomonas foetus</name>
    <dbReference type="NCBI Taxonomy" id="1144522"/>
    <lineage>
        <taxon>Eukaryota</taxon>
        <taxon>Metamonada</taxon>
        <taxon>Parabasalia</taxon>
        <taxon>Tritrichomonadida</taxon>
        <taxon>Tritrichomonadidae</taxon>
        <taxon>Tritrichomonas</taxon>
    </lineage>
</organism>
<dbReference type="VEuPathDB" id="TrichDB:TRFO_18849"/>
<name>A0A1J4KJW4_9EUKA</name>
<feature type="compositionally biased region" description="Polar residues" evidence="1">
    <location>
        <begin position="123"/>
        <end position="132"/>
    </location>
</feature>
<dbReference type="EMBL" id="MLAK01000583">
    <property type="protein sequence ID" value="OHT11599.1"/>
    <property type="molecule type" value="Genomic_DNA"/>
</dbReference>
<evidence type="ECO:0000313" key="2">
    <source>
        <dbReference type="EMBL" id="OHT11599.1"/>
    </source>
</evidence>
<comment type="caution">
    <text evidence="2">The sequence shown here is derived from an EMBL/GenBank/DDBJ whole genome shotgun (WGS) entry which is preliminary data.</text>
</comment>
<dbReference type="Proteomes" id="UP000179807">
    <property type="component" value="Unassembled WGS sequence"/>
</dbReference>
<dbReference type="RefSeq" id="XP_068364735.1">
    <property type="nucleotide sequence ID" value="XM_068500424.1"/>
</dbReference>
<feature type="compositionally biased region" description="Basic and acidic residues" evidence="1">
    <location>
        <begin position="100"/>
        <end position="115"/>
    </location>
</feature>
<protein>
    <submittedName>
        <fullName evidence="2">Uncharacterized protein</fullName>
    </submittedName>
</protein>
<proteinExistence type="predicted"/>
<dbReference type="GeneID" id="94835128"/>
<evidence type="ECO:0000313" key="3">
    <source>
        <dbReference type="Proteomes" id="UP000179807"/>
    </source>
</evidence>
<keyword evidence="3" id="KW-1185">Reference proteome</keyword>